<dbReference type="Proteomes" id="UP000585050">
    <property type="component" value="Unassembled WGS sequence"/>
</dbReference>
<organism evidence="5 6">
    <name type="scientific">Flammeovirga agarivorans</name>
    <dbReference type="NCBI Taxonomy" id="2726742"/>
    <lineage>
        <taxon>Bacteria</taxon>
        <taxon>Pseudomonadati</taxon>
        <taxon>Bacteroidota</taxon>
        <taxon>Cytophagia</taxon>
        <taxon>Cytophagales</taxon>
        <taxon>Flammeovirgaceae</taxon>
        <taxon>Flammeovirga</taxon>
    </lineage>
</organism>
<evidence type="ECO:0000313" key="6">
    <source>
        <dbReference type="Proteomes" id="UP000585050"/>
    </source>
</evidence>
<keyword evidence="2" id="KW-0378">Hydrolase</keyword>
<dbReference type="PANTHER" id="PTHR31297">
    <property type="entry name" value="GLUCAN ENDO-1,6-BETA-GLUCOSIDASE B"/>
    <property type="match status" value="1"/>
</dbReference>
<reference evidence="5 6" key="1">
    <citation type="submission" date="2020-04" db="EMBL/GenBank/DDBJ databases">
        <title>Flammeovirga sp. SR4, a novel species isolated from seawater.</title>
        <authorList>
            <person name="Wang X."/>
        </authorList>
    </citation>
    <scope>NUCLEOTIDE SEQUENCE [LARGE SCALE GENOMIC DNA]</scope>
    <source>
        <strain evidence="5 6">SR4</strain>
    </source>
</reference>
<feature type="domain" description="CBM6" evidence="4">
    <location>
        <begin position="46"/>
        <end position="167"/>
    </location>
</feature>
<dbReference type="GO" id="GO:0030246">
    <property type="term" value="F:carbohydrate binding"/>
    <property type="evidence" value="ECO:0007669"/>
    <property type="project" value="InterPro"/>
</dbReference>
<keyword evidence="6" id="KW-1185">Reference proteome</keyword>
<protein>
    <submittedName>
        <fullName evidence="5">Carbohydrate-binding protein</fullName>
    </submittedName>
</protein>
<dbReference type="CDD" id="cd04080">
    <property type="entry name" value="CBM6_cellulase-like"/>
    <property type="match status" value="2"/>
</dbReference>
<dbReference type="SUPFAM" id="SSF49785">
    <property type="entry name" value="Galactose-binding domain-like"/>
    <property type="match status" value="2"/>
</dbReference>
<dbReference type="InterPro" id="IPR001547">
    <property type="entry name" value="Glyco_hydro_5"/>
</dbReference>
<dbReference type="InterPro" id="IPR017853">
    <property type="entry name" value="GH"/>
</dbReference>
<dbReference type="GO" id="GO:0009986">
    <property type="term" value="C:cell surface"/>
    <property type="evidence" value="ECO:0007669"/>
    <property type="project" value="TreeGrafter"/>
</dbReference>
<comment type="caution">
    <text evidence="5">The sequence shown here is derived from an EMBL/GenBank/DDBJ whole genome shotgun (WGS) entry which is preliminary data.</text>
</comment>
<sequence length="901" mass="102427">MKKTIFILLTMINCHLSLGNEMNINFKNNNTWKLNNYSCNATPIPSTIQSESYCRMFGISTETTQDNGGGQNVGYIDDNDWMSYNISVPVTGSYKVSYRVASNFGGNEIQIDKDLGSTILGTISVPSTGGWQSWETISHSIQLEAGEYEIGIKANIGGFNINWFAFEQEFPTEEENTDFLHTAGQNIVDGQGQNFVIKAVNLDGWMVQEGYIMEVPFGPQWEIMEGIEDVIGQQNTQEFHDAWLDNMVTESDIQQIKQWGFNSIRVPLHYNLFTLSIQDEPVDFENTVINKGYQLIDQLLVWAEKYELYLILDLHAAPGGQGEDQPISDYNPAYPSLWESGENRSKTVHLWKEIAKRYADKKWIGGYDLINETNWELGDQNQLLADLYESIVYELRQVDNNHIVFIEGNWWANDFRGLTPAFDDNMVYAFHKYWAATDQASLQEFIDLRNSTNTPIWCGETGENSNQWYVENFEILEANNIGYAFWPLKKVNQIQGLLNVDQPEGLQKVLDYWNGEGSKPSVAEAKSALMEWAVNTRLDRCDYNYSVIDATTRMVGTTDTKAYSTVSIPDDNITAAHYDLGKQGHAYFEQGDLGDYGDKAWWNINWTFRNDAVDIYTLGNEYYIGETKDNEWLQYTINATQSTNYEFQVEVAANSSGGKYHIEVDGNDITGSINVSSTNGWEVFSWQDAGQTFLSSGTKVIKFVFEKGGFNLKSLRLVPITTEDEEEVVAEGCSNSENISLDFSYDGIEEKCWVVSEDINYINSWGAEYITINGVDITNVWINSNLPPRQNGKYYISFKGLESWAHIEIMGNSSSQRKIDFTTSSEIQVYPNPLSTSNVTIKHHNRSGELIKVLDIHGNIVYANLIENDQTILSRNLFYRGIYFVLIEGQDQIETIKLIVD</sequence>
<dbReference type="InterPro" id="IPR026444">
    <property type="entry name" value="Secre_tail"/>
</dbReference>
<feature type="domain" description="CBM6" evidence="4">
    <location>
        <begin position="586"/>
        <end position="718"/>
    </location>
</feature>
<dbReference type="Gene3D" id="3.20.20.80">
    <property type="entry name" value="Glycosidases"/>
    <property type="match status" value="1"/>
</dbReference>
<evidence type="ECO:0000313" key="5">
    <source>
        <dbReference type="EMBL" id="NLR94709.1"/>
    </source>
</evidence>
<dbReference type="PANTHER" id="PTHR31297:SF13">
    <property type="entry name" value="PUTATIVE-RELATED"/>
    <property type="match status" value="1"/>
</dbReference>
<gene>
    <name evidence="5" type="ORF">HGP29_26120</name>
</gene>
<dbReference type="InterPro" id="IPR041438">
    <property type="entry name" value="CBM64"/>
</dbReference>
<dbReference type="Pfam" id="PF00150">
    <property type="entry name" value="Cellulase"/>
    <property type="match status" value="1"/>
</dbReference>
<dbReference type="GO" id="GO:0008422">
    <property type="term" value="F:beta-glucosidase activity"/>
    <property type="evidence" value="ECO:0007669"/>
    <property type="project" value="TreeGrafter"/>
</dbReference>
<dbReference type="NCBIfam" id="TIGR04183">
    <property type="entry name" value="Por_Secre_tail"/>
    <property type="match status" value="1"/>
</dbReference>
<accession>A0A7X8SQT8</accession>
<evidence type="ECO:0000256" key="3">
    <source>
        <dbReference type="ARBA" id="ARBA00023295"/>
    </source>
</evidence>
<name>A0A7X8SQT8_9BACT</name>
<dbReference type="GO" id="GO:0009251">
    <property type="term" value="P:glucan catabolic process"/>
    <property type="evidence" value="ECO:0007669"/>
    <property type="project" value="TreeGrafter"/>
</dbReference>
<evidence type="ECO:0000256" key="2">
    <source>
        <dbReference type="ARBA" id="ARBA00022801"/>
    </source>
</evidence>
<keyword evidence="3" id="KW-0326">Glycosidase</keyword>
<proteinExistence type="predicted"/>
<dbReference type="Pfam" id="PF18962">
    <property type="entry name" value="Por_Secre_tail"/>
    <property type="match status" value="1"/>
</dbReference>
<dbReference type="AlphaFoldDB" id="A0A7X8SQT8"/>
<dbReference type="InterPro" id="IPR008979">
    <property type="entry name" value="Galactose-bd-like_sf"/>
</dbReference>
<dbReference type="InterPro" id="IPR005084">
    <property type="entry name" value="CBM6"/>
</dbReference>
<dbReference type="RefSeq" id="WP_168885418.1">
    <property type="nucleotide sequence ID" value="NZ_JABAIL010000014.1"/>
</dbReference>
<dbReference type="PROSITE" id="PS51175">
    <property type="entry name" value="CBM6"/>
    <property type="match status" value="2"/>
</dbReference>
<evidence type="ECO:0000256" key="1">
    <source>
        <dbReference type="ARBA" id="ARBA00022729"/>
    </source>
</evidence>
<dbReference type="GO" id="GO:0005576">
    <property type="term" value="C:extracellular region"/>
    <property type="evidence" value="ECO:0007669"/>
    <property type="project" value="TreeGrafter"/>
</dbReference>
<dbReference type="Pfam" id="PF18666">
    <property type="entry name" value="CBM64"/>
    <property type="match status" value="1"/>
</dbReference>
<dbReference type="Pfam" id="PF03422">
    <property type="entry name" value="CBM_6"/>
    <property type="match status" value="2"/>
</dbReference>
<dbReference type="Gene3D" id="2.60.120.260">
    <property type="entry name" value="Galactose-binding domain-like"/>
    <property type="match status" value="2"/>
</dbReference>
<dbReference type="SUPFAM" id="SSF51445">
    <property type="entry name" value="(Trans)glycosidases"/>
    <property type="match status" value="1"/>
</dbReference>
<evidence type="ECO:0000259" key="4">
    <source>
        <dbReference type="PROSITE" id="PS51175"/>
    </source>
</evidence>
<dbReference type="SMART" id="SM00606">
    <property type="entry name" value="CBD_IV"/>
    <property type="match status" value="2"/>
</dbReference>
<keyword evidence="1" id="KW-0732">Signal</keyword>
<dbReference type="InterPro" id="IPR050386">
    <property type="entry name" value="Glycosyl_hydrolase_5"/>
</dbReference>
<dbReference type="InterPro" id="IPR006584">
    <property type="entry name" value="Cellulose-bd_IV"/>
</dbReference>
<dbReference type="EMBL" id="JABAIL010000014">
    <property type="protein sequence ID" value="NLR94709.1"/>
    <property type="molecule type" value="Genomic_DNA"/>
</dbReference>